<dbReference type="AlphaFoldDB" id="A0A4D4KTZ9"/>
<organism evidence="2 3">
    <name type="scientific">Streptomyces violaceusniger</name>
    <dbReference type="NCBI Taxonomy" id="68280"/>
    <lineage>
        <taxon>Bacteria</taxon>
        <taxon>Bacillati</taxon>
        <taxon>Actinomycetota</taxon>
        <taxon>Actinomycetes</taxon>
        <taxon>Kitasatosporales</taxon>
        <taxon>Streptomycetaceae</taxon>
        <taxon>Streptomyces</taxon>
        <taxon>Streptomyces violaceusniger group</taxon>
    </lineage>
</organism>
<name>A0A4D4KTZ9_STRVO</name>
<gene>
    <name evidence="2" type="ORF">SVIO_004910</name>
</gene>
<dbReference type="EMBL" id="BJHW01000001">
    <property type="protein sequence ID" value="GDY49868.1"/>
    <property type="molecule type" value="Genomic_DNA"/>
</dbReference>
<dbReference type="Proteomes" id="UP000301309">
    <property type="component" value="Unassembled WGS sequence"/>
</dbReference>
<feature type="region of interest" description="Disordered" evidence="1">
    <location>
        <begin position="1"/>
        <end position="23"/>
    </location>
</feature>
<evidence type="ECO:0000313" key="2">
    <source>
        <dbReference type="EMBL" id="GDY49868.1"/>
    </source>
</evidence>
<evidence type="ECO:0000313" key="3">
    <source>
        <dbReference type="Proteomes" id="UP000301309"/>
    </source>
</evidence>
<evidence type="ECO:0000256" key="1">
    <source>
        <dbReference type="SAM" id="MobiDB-lite"/>
    </source>
</evidence>
<accession>A0A4D4KTZ9</accession>
<keyword evidence="3" id="KW-1185">Reference proteome</keyword>
<sequence length="133" mass="13567">MQSQMSNAVPGVPTLPSTSRHRPDAELTRGAVTAGIDAAHVGAVAGNMDSDAITHTAAAAGKRGPRATGLRSATDESCILLLEYVRKGTESAVSVREETLGAAATGMAGGARAFLLALPPVRSGEGAIRMRSW</sequence>
<reference evidence="2 3" key="1">
    <citation type="journal article" date="2020" name="Int. J. Syst. Evol. Microbiol.">
        <title>Reclassification of Streptomyces castelarensis and Streptomyces sporoclivatus as later heterotypic synonyms of Streptomyces antimycoticus.</title>
        <authorList>
            <person name="Komaki H."/>
            <person name="Tamura T."/>
        </authorList>
    </citation>
    <scope>NUCLEOTIDE SEQUENCE [LARGE SCALE GENOMIC DNA]</scope>
    <source>
        <strain evidence="2 3">NBRC 13459</strain>
    </source>
</reference>
<proteinExistence type="predicted"/>
<comment type="caution">
    <text evidence="2">The sequence shown here is derived from an EMBL/GenBank/DDBJ whole genome shotgun (WGS) entry which is preliminary data.</text>
</comment>
<protein>
    <submittedName>
        <fullName evidence="2">Uncharacterized protein</fullName>
    </submittedName>
</protein>